<dbReference type="InterPro" id="IPR038717">
    <property type="entry name" value="Tc1-like_DDE_dom"/>
</dbReference>
<comment type="caution">
    <text evidence="3">The sequence shown here is derived from an EMBL/GenBank/DDBJ whole genome shotgun (WGS) entry which is preliminary data.</text>
</comment>
<dbReference type="EMBL" id="VZRB01000009">
    <property type="protein sequence ID" value="KAB1146320.1"/>
    <property type="molecule type" value="Genomic_DNA"/>
</dbReference>
<dbReference type="NCBIfam" id="NF033545">
    <property type="entry name" value="transpos_IS630"/>
    <property type="match status" value="1"/>
</dbReference>
<evidence type="ECO:0000256" key="1">
    <source>
        <dbReference type="SAM" id="MobiDB-lite"/>
    </source>
</evidence>
<dbReference type="Gene3D" id="3.30.420.10">
    <property type="entry name" value="Ribonuclease H-like superfamily/Ribonuclease H"/>
    <property type="match status" value="1"/>
</dbReference>
<dbReference type="GO" id="GO:0003676">
    <property type="term" value="F:nucleic acid binding"/>
    <property type="evidence" value="ECO:0007669"/>
    <property type="project" value="InterPro"/>
</dbReference>
<sequence length="396" mass="45868">MWRAVPVLCRAARGRHPVRVAERVRVREIDDDEGRRLLRIIRRGTGSVVTWRRAQMVLLSAQGMPVAKIAEVTFTSDDRVRDVIHNFNTDGFDSLYPKYKGGRPKTFTLPERREIKKIAKSMPTEHDLPFSTWSLTKLADFLVAEGVVDDISHEGLRILLREEGVSFQRLKTWKTSRDPEYAAKKARVEHLYAIADGEVIPEEGEPEVVFCMDEFGPLNLMPHPGRQWAERGGKHKDPDREPRRRRRATYNRYGGVRHLFAALDLAKDTLYGHIKPIKKRTQFLEFCRYLRTLYPPQVRIAIVCDNFSPHLTTKKCQRVGTWAAANNVEIAYTPTNSSWLNRIEAQFTALRYFTLDGTDHASHKEQGSMIRRYIIWRNRHADDRRLRAVVDRANVA</sequence>
<reference evidence="3 4" key="1">
    <citation type="submission" date="2019-09" db="EMBL/GenBank/DDBJ databases">
        <title>Screening of Novel Bioactive Compounds from Soil-Associated.</title>
        <authorList>
            <person name="Zhao S."/>
        </authorList>
    </citation>
    <scope>NUCLEOTIDE SEQUENCE [LARGE SCALE GENOMIC DNA]</scope>
    <source>
        <strain evidence="3 4">HIT-DPA4</strain>
    </source>
</reference>
<keyword evidence="4" id="KW-1185">Reference proteome</keyword>
<evidence type="ECO:0000313" key="3">
    <source>
        <dbReference type="EMBL" id="KAB1146320.1"/>
    </source>
</evidence>
<dbReference type="AlphaFoldDB" id="A0A6H9V1B4"/>
<protein>
    <submittedName>
        <fullName evidence="3">IS630 family transposase</fullName>
    </submittedName>
</protein>
<organism evidence="3 4">
    <name type="scientific">Streptomyces luteolifulvus</name>
    <dbReference type="NCBI Taxonomy" id="2615112"/>
    <lineage>
        <taxon>Bacteria</taxon>
        <taxon>Bacillati</taxon>
        <taxon>Actinomycetota</taxon>
        <taxon>Actinomycetes</taxon>
        <taxon>Kitasatosporales</taxon>
        <taxon>Streptomycetaceae</taxon>
        <taxon>Streptomyces</taxon>
    </lineage>
</organism>
<dbReference type="InterPro" id="IPR036397">
    <property type="entry name" value="RNaseH_sf"/>
</dbReference>
<dbReference type="InterPro" id="IPR009057">
    <property type="entry name" value="Homeodomain-like_sf"/>
</dbReference>
<accession>A0A6H9V1B4</accession>
<proteinExistence type="predicted"/>
<feature type="compositionally biased region" description="Basic and acidic residues" evidence="1">
    <location>
        <begin position="228"/>
        <end position="242"/>
    </location>
</feature>
<gene>
    <name evidence="3" type="ORF">F7R91_15450</name>
</gene>
<dbReference type="SUPFAM" id="SSF46689">
    <property type="entry name" value="Homeodomain-like"/>
    <property type="match status" value="1"/>
</dbReference>
<feature type="domain" description="Tc1-like transposase DDE" evidence="2">
    <location>
        <begin position="209"/>
        <end position="356"/>
    </location>
</feature>
<dbReference type="Pfam" id="PF13565">
    <property type="entry name" value="HTH_32"/>
    <property type="match status" value="1"/>
</dbReference>
<dbReference type="InterPro" id="IPR047655">
    <property type="entry name" value="Transpos_IS630-like"/>
</dbReference>
<evidence type="ECO:0000259" key="2">
    <source>
        <dbReference type="Pfam" id="PF13358"/>
    </source>
</evidence>
<dbReference type="Pfam" id="PF13358">
    <property type="entry name" value="DDE_3"/>
    <property type="match status" value="1"/>
</dbReference>
<evidence type="ECO:0000313" key="4">
    <source>
        <dbReference type="Proteomes" id="UP000442707"/>
    </source>
</evidence>
<dbReference type="Proteomes" id="UP000442707">
    <property type="component" value="Unassembled WGS sequence"/>
</dbReference>
<name>A0A6H9V1B4_9ACTN</name>
<feature type="region of interest" description="Disordered" evidence="1">
    <location>
        <begin position="224"/>
        <end position="248"/>
    </location>
</feature>